<comment type="caution">
    <text evidence="1">The sequence shown here is derived from an EMBL/GenBank/DDBJ whole genome shotgun (WGS) entry which is preliminary data.</text>
</comment>
<organism evidence="1 2">
    <name type="scientific">Porites lobata</name>
    <dbReference type="NCBI Taxonomy" id="104759"/>
    <lineage>
        <taxon>Eukaryota</taxon>
        <taxon>Metazoa</taxon>
        <taxon>Cnidaria</taxon>
        <taxon>Anthozoa</taxon>
        <taxon>Hexacorallia</taxon>
        <taxon>Scleractinia</taxon>
        <taxon>Fungiina</taxon>
        <taxon>Poritidae</taxon>
        <taxon>Porites</taxon>
    </lineage>
</organism>
<protein>
    <submittedName>
        <fullName evidence="1">Uncharacterized protein</fullName>
    </submittedName>
</protein>
<keyword evidence="2" id="KW-1185">Reference proteome</keyword>
<evidence type="ECO:0000313" key="1">
    <source>
        <dbReference type="EMBL" id="CAH3113466.1"/>
    </source>
</evidence>
<dbReference type="Proteomes" id="UP001159405">
    <property type="component" value="Unassembled WGS sequence"/>
</dbReference>
<reference evidence="1 2" key="1">
    <citation type="submission" date="2022-05" db="EMBL/GenBank/DDBJ databases">
        <authorList>
            <consortium name="Genoscope - CEA"/>
            <person name="William W."/>
        </authorList>
    </citation>
    <scope>NUCLEOTIDE SEQUENCE [LARGE SCALE GENOMIC DNA]</scope>
</reference>
<accession>A0ABN8NPD6</accession>
<gene>
    <name evidence="1" type="ORF">PLOB_00022121</name>
</gene>
<name>A0ABN8NPD6_9CNID</name>
<dbReference type="EMBL" id="CALNXK010000026">
    <property type="protein sequence ID" value="CAH3113466.1"/>
    <property type="molecule type" value="Genomic_DNA"/>
</dbReference>
<sequence>MDREIQALKTRLNGAHMQCEDQLTPWAAKSDAPIMFLDRQNVECAGGKFLARFHLTRQAFDDDSYVGYEYRCCQFILQDLGDHLFVNNSEYEDCECNPDHINHLSESVFDKSGYEEMSEIRVR</sequence>
<evidence type="ECO:0000313" key="2">
    <source>
        <dbReference type="Proteomes" id="UP001159405"/>
    </source>
</evidence>
<proteinExistence type="predicted"/>